<evidence type="ECO:0000259" key="10">
    <source>
        <dbReference type="Pfam" id="PF01769"/>
    </source>
</evidence>
<dbReference type="GO" id="GO:0005886">
    <property type="term" value="C:plasma membrane"/>
    <property type="evidence" value="ECO:0007669"/>
    <property type="project" value="TreeGrafter"/>
</dbReference>
<protein>
    <recommendedName>
        <fullName evidence="10">SLC41A/MgtE integral membrane domain-containing protein</fullName>
    </recommendedName>
</protein>
<dbReference type="Gene3D" id="1.10.357.20">
    <property type="entry name" value="SLC41 divalent cation transporters, integral membrane domain"/>
    <property type="match status" value="2"/>
</dbReference>
<evidence type="ECO:0000256" key="1">
    <source>
        <dbReference type="ARBA" id="ARBA00004141"/>
    </source>
</evidence>
<keyword evidence="6 9" id="KW-1133">Transmembrane helix</keyword>
<keyword evidence="8 9" id="KW-0472">Membrane</keyword>
<evidence type="ECO:0000313" key="12">
    <source>
        <dbReference type="Proteomes" id="UP001153709"/>
    </source>
</evidence>
<keyword evidence="3" id="KW-0813">Transport</keyword>
<evidence type="ECO:0000256" key="7">
    <source>
        <dbReference type="ARBA" id="ARBA00023065"/>
    </source>
</evidence>
<evidence type="ECO:0000256" key="9">
    <source>
        <dbReference type="SAM" id="Phobius"/>
    </source>
</evidence>
<feature type="domain" description="SLC41A/MgtE integral membrane" evidence="10">
    <location>
        <begin position="295"/>
        <end position="388"/>
    </location>
</feature>
<evidence type="ECO:0000256" key="4">
    <source>
        <dbReference type="ARBA" id="ARBA00022692"/>
    </source>
</evidence>
<dbReference type="AlphaFoldDB" id="A0A9N9XBC4"/>
<evidence type="ECO:0000313" key="11">
    <source>
        <dbReference type="EMBL" id="CAG9832503.1"/>
    </source>
</evidence>
<keyword evidence="5" id="KW-0460">Magnesium</keyword>
<comment type="similarity">
    <text evidence="2">Belongs to the SLC41A transporter family.</text>
</comment>
<dbReference type="InterPro" id="IPR036739">
    <property type="entry name" value="SLC41_membr_dom_sf"/>
</dbReference>
<accession>A0A9N9XBC4</accession>
<evidence type="ECO:0000256" key="2">
    <source>
        <dbReference type="ARBA" id="ARBA00009749"/>
    </source>
</evidence>
<dbReference type="OrthoDB" id="5791097at2759"/>
<feature type="transmembrane region" description="Helical" evidence="9">
    <location>
        <begin position="188"/>
        <end position="216"/>
    </location>
</feature>
<feature type="transmembrane region" description="Helical" evidence="9">
    <location>
        <begin position="267"/>
        <end position="291"/>
    </location>
</feature>
<keyword evidence="4 9" id="KW-0812">Transmembrane</keyword>
<dbReference type="PANTHER" id="PTHR16228:SF26">
    <property type="entry name" value="SOLUTE CARRIER FAMILY 41 MEMBER 1-LIKE PROTEIN"/>
    <property type="match status" value="1"/>
</dbReference>
<organism evidence="11 12">
    <name type="scientific">Diabrotica balteata</name>
    <name type="common">Banded cucumber beetle</name>
    <dbReference type="NCBI Taxonomy" id="107213"/>
    <lineage>
        <taxon>Eukaryota</taxon>
        <taxon>Metazoa</taxon>
        <taxon>Ecdysozoa</taxon>
        <taxon>Arthropoda</taxon>
        <taxon>Hexapoda</taxon>
        <taxon>Insecta</taxon>
        <taxon>Pterygota</taxon>
        <taxon>Neoptera</taxon>
        <taxon>Endopterygota</taxon>
        <taxon>Coleoptera</taxon>
        <taxon>Polyphaga</taxon>
        <taxon>Cucujiformia</taxon>
        <taxon>Chrysomeloidea</taxon>
        <taxon>Chrysomelidae</taxon>
        <taxon>Galerucinae</taxon>
        <taxon>Diabroticina</taxon>
        <taxon>Diabroticites</taxon>
        <taxon>Diabrotica</taxon>
    </lineage>
</organism>
<dbReference type="GO" id="GO:0008324">
    <property type="term" value="F:monoatomic cation transmembrane transporter activity"/>
    <property type="evidence" value="ECO:0007669"/>
    <property type="project" value="InterPro"/>
</dbReference>
<dbReference type="Pfam" id="PF01769">
    <property type="entry name" value="MgtE"/>
    <property type="match status" value="2"/>
</dbReference>
<evidence type="ECO:0000256" key="6">
    <source>
        <dbReference type="ARBA" id="ARBA00022989"/>
    </source>
</evidence>
<evidence type="ECO:0000256" key="5">
    <source>
        <dbReference type="ARBA" id="ARBA00022842"/>
    </source>
</evidence>
<dbReference type="EMBL" id="OU898278">
    <property type="protein sequence ID" value="CAG9832503.1"/>
    <property type="molecule type" value="Genomic_DNA"/>
</dbReference>
<name>A0A9N9XBC4_DIABA</name>
<comment type="subcellular location">
    <subcellularLocation>
        <location evidence="1">Membrane</location>
        <topology evidence="1">Multi-pass membrane protein</topology>
    </subcellularLocation>
</comment>
<feature type="transmembrane region" description="Helical" evidence="9">
    <location>
        <begin position="372"/>
        <end position="394"/>
    </location>
</feature>
<evidence type="ECO:0000256" key="3">
    <source>
        <dbReference type="ARBA" id="ARBA00022448"/>
    </source>
</evidence>
<keyword evidence="7" id="KW-0406">Ion transport</keyword>
<feature type="transmembrane region" description="Helical" evidence="9">
    <location>
        <begin position="145"/>
        <end position="167"/>
    </location>
</feature>
<dbReference type="FunFam" id="1.10.357.20:FF:000001">
    <property type="entry name" value="Solute carrier family 41 member 2"/>
    <property type="match status" value="1"/>
</dbReference>
<keyword evidence="12" id="KW-1185">Reference proteome</keyword>
<feature type="domain" description="SLC41A/MgtE integral membrane" evidence="10">
    <location>
        <begin position="152"/>
        <end position="284"/>
    </location>
</feature>
<dbReference type="SUPFAM" id="SSF161093">
    <property type="entry name" value="MgtE membrane domain-like"/>
    <property type="match status" value="2"/>
</dbReference>
<sequence length="407" mass="44353">MAVTNNNEKKGGSVNNINEKEKKVSIASNTIIHERPEIRISVALSQKSSLSHKNSIGHKGSLADVYSKKSSLGDIYSISGGAPVIRDLARRSIVSIQSEKQKLEEEKWYQILLQVSVPFFIAGIGTIGAGIVLDQVKRYNVFKEIKALFVLIPALLGLKGNLDMCLASRLSTQANLGNMEEKKNVIKIVSGNILLVQVQAIVASTIVSVFAVGASALVNGNFEWMHTLLLATASTLTATMSCFILDLVLVTIITVSRKFKLNPDNIATPMAASIGDVVSLTTLSVWARFLFSIHVLPAKSARLLLLLSVPGHIVFVYLADLINSKGISNINPYFLATYVTVAILQIVLLLYLCHLLVHTMWRLRIDPDNSSIPYLTALGDLLGSTFLLVGFFFLRSIGSEYTPVVNT</sequence>
<dbReference type="InterPro" id="IPR006667">
    <property type="entry name" value="SLC41_membr_dom"/>
</dbReference>
<evidence type="ECO:0000256" key="8">
    <source>
        <dbReference type="ARBA" id="ARBA00023136"/>
    </source>
</evidence>
<proteinExistence type="inferred from homology"/>
<feature type="transmembrane region" description="Helical" evidence="9">
    <location>
        <begin position="111"/>
        <end position="133"/>
    </location>
</feature>
<feature type="transmembrane region" description="Helical" evidence="9">
    <location>
        <begin position="333"/>
        <end position="352"/>
    </location>
</feature>
<dbReference type="InterPro" id="IPR045349">
    <property type="entry name" value="SLC41A1-3"/>
</dbReference>
<dbReference type="Proteomes" id="UP001153709">
    <property type="component" value="Chromosome 3"/>
</dbReference>
<gene>
    <name evidence="11" type="ORF">DIABBA_LOCUS5978</name>
</gene>
<feature type="transmembrane region" description="Helical" evidence="9">
    <location>
        <begin position="228"/>
        <end position="255"/>
    </location>
</feature>
<dbReference type="PANTHER" id="PTHR16228">
    <property type="entry name" value="DIVALENT CATION TRANSPORTER SOLUTE CARRIER FAMILY 41"/>
    <property type="match status" value="1"/>
</dbReference>
<reference evidence="11" key="1">
    <citation type="submission" date="2022-01" db="EMBL/GenBank/DDBJ databases">
        <authorList>
            <person name="King R."/>
        </authorList>
    </citation>
    <scope>NUCLEOTIDE SEQUENCE</scope>
</reference>
<feature type="transmembrane region" description="Helical" evidence="9">
    <location>
        <begin position="303"/>
        <end position="321"/>
    </location>
</feature>